<dbReference type="Pfam" id="PF20116">
    <property type="entry name" value="DUF6506"/>
    <property type="match status" value="1"/>
</dbReference>
<dbReference type="InterPro" id="IPR045441">
    <property type="entry name" value="DUF6506"/>
</dbReference>
<evidence type="ECO:0000313" key="1">
    <source>
        <dbReference type="EMBL" id="HIQ82678.1"/>
    </source>
</evidence>
<name>A0A9D0ZLL7_9FIRM</name>
<dbReference type="Proteomes" id="UP000824260">
    <property type="component" value="Unassembled WGS sequence"/>
</dbReference>
<sequence length="95" mass="10174">MKFAFIILGDFDAVRDRAEIRGGRARIWGVSSLAEACAAAKALEREGVGCIELCGAFGEEGARTVVEATKNRIPIGYVTHLPEQDDVYAAVFGKA</sequence>
<dbReference type="AlphaFoldDB" id="A0A9D0ZLL7"/>
<comment type="caution">
    <text evidence="1">The sequence shown here is derived from an EMBL/GenBank/DDBJ whole genome shotgun (WGS) entry which is preliminary data.</text>
</comment>
<organism evidence="1 2">
    <name type="scientific">Candidatus Pullichristensenella stercorigallinarum</name>
    <dbReference type="NCBI Taxonomy" id="2840909"/>
    <lineage>
        <taxon>Bacteria</taxon>
        <taxon>Bacillati</taxon>
        <taxon>Bacillota</taxon>
        <taxon>Clostridia</taxon>
        <taxon>Candidatus Pullichristensenella</taxon>
    </lineage>
</organism>
<evidence type="ECO:0000313" key="2">
    <source>
        <dbReference type="Proteomes" id="UP000824260"/>
    </source>
</evidence>
<gene>
    <name evidence="1" type="ORF">IAA52_06195</name>
</gene>
<dbReference type="EMBL" id="DVFZ01000059">
    <property type="protein sequence ID" value="HIQ82678.1"/>
    <property type="molecule type" value="Genomic_DNA"/>
</dbReference>
<proteinExistence type="predicted"/>
<accession>A0A9D0ZLL7</accession>
<protein>
    <submittedName>
        <fullName evidence="1">Uncharacterized protein</fullName>
    </submittedName>
</protein>
<reference evidence="1" key="2">
    <citation type="journal article" date="2021" name="PeerJ">
        <title>Extensive microbial diversity within the chicken gut microbiome revealed by metagenomics and culture.</title>
        <authorList>
            <person name="Gilroy R."/>
            <person name="Ravi A."/>
            <person name="Getino M."/>
            <person name="Pursley I."/>
            <person name="Horton D.L."/>
            <person name="Alikhan N.F."/>
            <person name="Baker D."/>
            <person name="Gharbi K."/>
            <person name="Hall N."/>
            <person name="Watson M."/>
            <person name="Adriaenssens E.M."/>
            <person name="Foster-Nyarko E."/>
            <person name="Jarju S."/>
            <person name="Secka A."/>
            <person name="Antonio M."/>
            <person name="Oren A."/>
            <person name="Chaudhuri R.R."/>
            <person name="La Ragione R."/>
            <person name="Hildebrand F."/>
            <person name="Pallen M.J."/>
        </authorList>
    </citation>
    <scope>NUCLEOTIDE SEQUENCE</scope>
    <source>
        <strain evidence="1">ChiSjej6B24-2974</strain>
    </source>
</reference>
<reference evidence="1" key="1">
    <citation type="submission" date="2020-10" db="EMBL/GenBank/DDBJ databases">
        <authorList>
            <person name="Gilroy R."/>
        </authorList>
    </citation>
    <scope>NUCLEOTIDE SEQUENCE</scope>
    <source>
        <strain evidence="1">ChiSjej6B24-2974</strain>
    </source>
</reference>